<feature type="binding site" evidence="5 7">
    <location>
        <position position="165"/>
    </location>
    <ligand>
        <name>Mn(2+)</name>
        <dbReference type="ChEBI" id="CHEBI:29035"/>
        <label>1</label>
    </ligand>
</feature>
<dbReference type="OrthoDB" id="9788689at2"/>
<dbReference type="InterPro" id="IPR006035">
    <property type="entry name" value="Ureohydrolase"/>
</dbReference>
<feature type="binding site" evidence="5">
    <location>
        <position position="167"/>
    </location>
    <ligand>
        <name>Mn(2+)</name>
        <dbReference type="ChEBI" id="CHEBI:29035"/>
        <label>2</label>
    </ligand>
</feature>
<dbReference type="PANTHER" id="PTHR11358">
    <property type="entry name" value="ARGINASE/AGMATINASE"/>
    <property type="match status" value="1"/>
</dbReference>
<evidence type="ECO:0000313" key="10">
    <source>
        <dbReference type="EMBL" id="SDG00394.1"/>
    </source>
</evidence>
<evidence type="ECO:0000256" key="8">
    <source>
        <dbReference type="PROSITE-ProRule" id="PRU00742"/>
    </source>
</evidence>
<dbReference type="GO" id="GO:0030145">
    <property type="term" value="F:manganese ion binding"/>
    <property type="evidence" value="ECO:0007669"/>
    <property type="project" value="UniProtKB-UniRule"/>
</dbReference>
<evidence type="ECO:0000256" key="3">
    <source>
        <dbReference type="ARBA" id="ARBA00022808"/>
    </source>
</evidence>
<dbReference type="Pfam" id="PF00491">
    <property type="entry name" value="Arginase"/>
    <property type="match status" value="1"/>
</dbReference>
<dbReference type="UniPathway" id="UPA00379">
    <property type="reaction ID" value="UER00552"/>
</dbReference>
<evidence type="ECO:0000256" key="5">
    <source>
        <dbReference type="HAMAP-Rule" id="MF_00737"/>
    </source>
</evidence>
<dbReference type="NCBIfam" id="TIGR01227">
    <property type="entry name" value="hutG"/>
    <property type="match status" value="1"/>
</dbReference>
<dbReference type="GO" id="GO:0008783">
    <property type="term" value="F:agmatinase activity"/>
    <property type="evidence" value="ECO:0007669"/>
    <property type="project" value="TreeGrafter"/>
</dbReference>
<comment type="similarity">
    <text evidence="5 8 9">Belongs to the arginase family.</text>
</comment>
<dbReference type="InterPro" id="IPR005923">
    <property type="entry name" value="HutG"/>
</dbReference>
<organism evidence="10 11">
    <name type="scientific">Chitinophaga filiformis</name>
    <name type="common">Myxococcus filiformis</name>
    <name type="synonym">Flexibacter filiformis</name>
    <dbReference type="NCBI Taxonomy" id="104663"/>
    <lineage>
        <taxon>Bacteria</taxon>
        <taxon>Pseudomonadati</taxon>
        <taxon>Bacteroidota</taxon>
        <taxon>Chitinophagia</taxon>
        <taxon>Chitinophagales</taxon>
        <taxon>Chitinophagaceae</taxon>
        <taxon>Chitinophaga</taxon>
    </lineage>
</organism>
<evidence type="ECO:0000256" key="9">
    <source>
        <dbReference type="RuleBase" id="RU003684"/>
    </source>
</evidence>
<feature type="binding site" evidence="5">
    <location>
        <position position="258"/>
    </location>
    <ligand>
        <name>Mn(2+)</name>
        <dbReference type="ChEBI" id="CHEBI:29035"/>
        <label>2</label>
    </ligand>
</feature>
<dbReference type="GO" id="GO:0033389">
    <property type="term" value="P:putrescine biosynthetic process from arginine, via agmatine"/>
    <property type="evidence" value="ECO:0007669"/>
    <property type="project" value="TreeGrafter"/>
</dbReference>
<dbReference type="GO" id="GO:0019556">
    <property type="term" value="P:L-histidine catabolic process to glutamate and formamide"/>
    <property type="evidence" value="ECO:0007669"/>
    <property type="project" value="UniProtKB-UniRule"/>
</dbReference>
<feature type="binding site" evidence="5 7">
    <location>
        <position position="136"/>
    </location>
    <ligand>
        <name>Mn(2+)</name>
        <dbReference type="ChEBI" id="CHEBI:29035"/>
        <label>1</label>
    </ligand>
</feature>
<dbReference type="EMBL" id="FNBN01000003">
    <property type="protein sequence ID" value="SDG00394.1"/>
    <property type="molecule type" value="Genomic_DNA"/>
</dbReference>
<name>A0A1G7QPJ8_CHIFI</name>
<evidence type="ECO:0000256" key="7">
    <source>
        <dbReference type="PIRSR" id="PIRSR036979-1"/>
    </source>
</evidence>
<dbReference type="HAMAP" id="MF_00737">
    <property type="entry name" value="Formimidoylglutam"/>
    <property type="match status" value="1"/>
</dbReference>
<evidence type="ECO:0000256" key="4">
    <source>
        <dbReference type="ARBA" id="ARBA00023211"/>
    </source>
</evidence>
<dbReference type="STRING" id="104663.SAMN04488121_103140"/>
<feature type="binding site" evidence="5">
    <location>
        <position position="165"/>
    </location>
    <ligand>
        <name>Mn(2+)</name>
        <dbReference type="ChEBI" id="CHEBI:29035"/>
        <label>2</label>
    </ligand>
</feature>
<keyword evidence="4 5" id="KW-0464">Manganese</keyword>
<accession>A0A1G7QPJ8</accession>
<feature type="binding site" evidence="7">
    <location>
        <position position="260"/>
    </location>
    <ligand>
        <name>Mn(2+)</name>
        <dbReference type="ChEBI" id="CHEBI:29035"/>
        <label>1</label>
    </ligand>
</feature>
<dbReference type="Proteomes" id="UP000199045">
    <property type="component" value="Unassembled WGS sequence"/>
</dbReference>
<keyword evidence="2 5" id="KW-0378">Hydrolase</keyword>
<evidence type="ECO:0000256" key="2">
    <source>
        <dbReference type="ARBA" id="ARBA00022801"/>
    </source>
</evidence>
<dbReference type="SUPFAM" id="SSF52768">
    <property type="entry name" value="Arginase/deacetylase"/>
    <property type="match status" value="1"/>
</dbReference>
<gene>
    <name evidence="5" type="primary">hutG</name>
    <name evidence="10" type="ORF">SAMN04488121_103140</name>
</gene>
<dbReference type="Gene3D" id="3.40.800.10">
    <property type="entry name" value="Ureohydrolase domain"/>
    <property type="match status" value="1"/>
</dbReference>
<evidence type="ECO:0000313" key="11">
    <source>
        <dbReference type="Proteomes" id="UP000199045"/>
    </source>
</evidence>
<dbReference type="GO" id="GO:0050415">
    <property type="term" value="F:formimidoylglutamase activity"/>
    <property type="evidence" value="ECO:0007669"/>
    <property type="project" value="UniProtKB-UniRule"/>
</dbReference>
<proteinExistence type="inferred from homology"/>
<comment type="cofactor">
    <cofactor evidence="5 7">
        <name>Mn(2+)</name>
        <dbReference type="ChEBI" id="CHEBI:29035"/>
    </cofactor>
    <text evidence="5 7">Binds 2 manganese ions per subunit.</text>
</comment>
<comment type="catalytic activity">
    <reaction evidence="5">
        <text>N-formimidoyl-L-glutamate + H2O = formamide + L-glutamate</text>
        <dbReference type="Rhea" id="RHEA:22492"/>
        <dbReference type="ChEBI" id="CHEBI:15377"/>
        <dbReference type="ChEBI" id="CHEBI:16397"/>
        <dbReference type="ChEBI" id="CHEBI:29985"/>
        <dbReference type="ChEBI" id="CHEBI:58928"/>
        <dbReference type="EC" id="3.5.3.8"/>
    </reaction>
</comment>
<dbReference type="PANTHER" id="PTHR11358:SF35">
    <property type="entry name" value="FORMIMIDOYLGLUTAMASE"/>
    <property type="match status" value="1"/>
</dbReference>
<dbReference type="InterPro" id="IPR020855">
    <property type="entry name" value="Ureohydrolase_Mn_BS"/>
</dbReference>
<feature type="binding site" evidence="5 7">
    <location>
        <position position="258"/>
    </location>
    <ligand>
        <name>Mn(2+)</name>
        <dbReference type="ChEBI" id="CHEBI:29035"/>
        <label>1</label>
    </ligand>
</feature>
<dbReference type="PIRSF" id="PIRSF036979">
    <property type="entry name" value="Arginase"/>
    <property type="match status" value="1"/>
</dbReference>
<dbReference type="GO" id="GO:0019557">
    <property type="term" value="P:L-histidine catabolic process to glutamate and formate"/>
    <property type="evidence" value="ECO:0007669"/>
    <property type="project" value="UniProtKB-UniPathway"/>
</dbReference>
<dbReference type="CDD" id="cd09988">
    <property type="entry name" value="Formimidoylglutamase"/>
    <property type="match status" value="1"/>
</dbReference>
<keyword evidence="3 5" id="KW-0369">Histidine metabolism</keyword>
<sequence length="333" mass="36729">MKKPEFYRQPVAWTGRIDGTDEELLRWHQRMIPLNLLTGTLPVLKPHQQGIAFLGFACDEGVRRNKGRVGAVEGPAALRRACSNFPVHFDADLVFADAGDIICKDNQLEEAQAALTDTVLTIRKAGYLPVLLGGGHEITYGHAHGIYQHLQQRRRNEKLGLVNIDAHFDLRIPGQEGSTSGTGFWQLAQDCKLEGVPFHYLALGIQANSNTQQLFRIAGDLDVQYVDADAFLLQDKVLLQAAISQFLRDVDHVYLTVDLDVFSAAFAPGVSAVAYNGIRPDGLFLECYRSILQSGKLAGIDIAELNPSLDIDNHTAKLGASLLFEMASNLHYH</sequence>
<keyword evidence="1 5" id="KW-0479">Metal-binding</keyword>
<comment type="function">
    <text evidence="5">Catalyzes the conversion of N-formimidoyl-L-glutamate to L-glutamate and formamide.</text>
</comment>
<dbReference type="AlphaFoldDB" id="A0A1G7QPJ8"/>
<reference evidence="10 11" key="1">
    <citation type="submission" date="2016-10" db="EMBL/GenBank/DDBJ databases">
        <authorList>
            <person name="de Groot N.N."/>
        </authorList>
    </citation>
    <scope>NUCLEOTIDE SEQUENCE [LARGE SCALE GENOMIC DNA]</scope>
    <source>
        <strain evidence="10 11">DSM 527</strain>
    </source>
</reference>
<dbReference type="PROSITE" id="PS51409">
    <property type="entry name" value="ARGINASE_2"/>
    <property type="match status" value="1"/>
</dbReference>
<evidence type="ECO:0000256" key="1">
    <source>
        <dbReference type="ARBA" id="ARBA00022723"/>
    </source>
</evidence>
<evidence type="ECO:0000256" key="6">
    <source>
        <dbReference type="NCBIfam" id="TIGR01227"/>
    </source>
</evidence>
<dbReference type="RefSeq" id="WP_089832454.1">
    <property type="nucleotide sequence ID" value="NZ_FNBN01000003.1"/>
</dbReference>
<dbReference type="InterPro" id="IPR023696">
    <property type="entry name" value="Ureohydrolase_dom_sf"/>
</dbReference>
<dbReference type="EC" id="3.5.3.8" evidence="5 6"/>
<dbReference type="PROSITE" id="PS01053">
    <property type="entry name" value="ARGINASE_1"/>
    <property type="match status" value="1"/>
</dbReference>
<feature type="binding site" evidence="5">
    <location>
        <position position="260"/>
    </location>
    <ligand>
        <name>Mn(2+)</name>
        <dbReference type="ChEBI" id="CHEBI:29035"/>
        <label>2</label>
    </ligand>
</feature>
<feature type="binding site" evidence="7">
    <location>
        <position position="167"/>
    </location>
    <ligand>
        <name>Mn(2+)</name>
        <dbReference type="ChEBI" id="CHEBI:29035"/>
        <label>1</label>
    </ligand>
</feature>
<comment type="pathway">
    <text evidence="5">Amino-acid degradation; L-histidine degradation into L-glutamate; L-glutamate from N-formimidoyl-L-glutamate (hydrolase route): step 1/1.</text>
</comment>
<protein>
    <recommendedName>
        <fullName evidence="5 6">Formimidoylglutamase</fullName>
        <ecNumber evidence="5 6">3.5.3.8</ecNumber>
    </recommendedName>
    <alternativeName>
        <fullName evidence="5">Formiminoglutamase</fullName>
    </alternativeName>
    <alternativeName>
        <fullName evidence="5">Formiminoglutamate hydrolase</fullName>
    </alternativeName>
</protein>
<feature type="binding site" evidence="5 7">
    <location>
        <position position="169"/>
    </location>
    <ligand>
        <name>Mn(2+)</name>
        <dbReference type="ChEBI" id="CHEBI:29035"/>
        <label>1</label>
    </ligand>
</feature>